<sequence>MTTLSANTARTYHVGDFEEYPVIASDIIYGGAAVGDNGSGYARPLVAGDPFRGFAESKVDNSAGAAGDVHVKAKVSGLVELSISGLAITDVGKDVFASDDNTFTLTQGSNTRVGHVRRFVSTGLGVVEFSASRGVIAELTDSSGGSADATIQAVGATNSGDVSAAINNNFADLAAKVNAIIRQLGS</sequence>
<dbReference type="Proteomes" id="UP000011744">
    <property type="component" value="Unassembled WGS sequence"/>
</dbReference>
<reference evidence="1 2" key="1">
    <citation type="journal article" date="2014" name="Genome Announc.">
        <title>Draft Genome Sequence of Magnetospirillum sp. Strain SO-1, a Freshwater Magnetotactic Bacterium Isolated from the Ol'khovka River, Russia.</title>
        <authorList>
            <person name="Grouzdev D.S."/>
            <person name="Dziuba M.V."/>
            <person name="Sukhacheva M.S."/>
            <person name="Mardanov A.V."/>
            <person name="Beletskiy A.V."/>
            <person name="Kuznetsov B.B."/>
            <person name="Skryabin K.G."/>
        </authorList>
    </citation>
    <scope>NUCLEOTIDE SEQUENCE [LARGE SCALE GENOMIC DNA]</scope>
    <source>
        <strain evidence="1 2">SO-1</strain>
    </source>
</reference>
<protein>
    <submittedName>
        <fullName evidence="1">Cytoplasmic protein</fullName>
    </submittedName>
</protein>
<dbReference type="RefSeq" id="WP_008614261.1">
    <property type="nucleotide sequence ID" value="NZ_AONQ01000005.1"/>
</dbReference>
<proteinExistence type="predicted"/>
<name>M3AFP4_9PROT</name>
<organism evidence="1 2">
    <name type="scientific">Paramagnetospirillum caucaseum</name>
    <dbReference type="NCBI Taxonomy" id="1244869"/>
    <lineage>
        <taxon>Bacteria</taxon>
        <taxon>Pseudomonadati</taxon>
        <taxon>Pseudomonadota</taxon>
        <taxon>Alphaproteobacteria</taxon>
        <taxon>Rhodospirillales</taxon>
        <taxon>Magnetospirillaceae</taxon>
        <taxon>Paramagnetospirillum</taxon>
    </lineage>
</organism>
<dbReference type="eggNOG" id="ENOG50312T1">
    <property type="taxonomic scope" value="Bacteria"/>
</dbReference>
<evidence type="ECO:0000313" key="1">
    <source>
        <dbReference type="EMBL" id="EME71394.1"/>
    </source>
</evidence>
<dbReference type="STRING" id="1244869.H261_03258"/>
<dbReference type="EMBL" id="AONQ01000005">
    <property type="protein sequence ID" value="EME71394.1"/>
    <property type="molecule type" value="Genomic_DNA"/>
</dbReference>
<dbReference type="AlphaFoldDB" id="M3AFP4"/>
<comment type="caution">
    <text evidence="1">The sequence shown here is derived from an EMBL/GenBank/DDBJ whole genome shotgun (WGS) entry which is preliminary data.</text>
</comment>
<keyword evidence="2" id="KW-1185">Reference proteome</keyword>
<dbReference type="PATRIC" id="fig|1244869.3.peg.651"/>
<accession>M3AFP4</accession>
<evidence type="ECO:0000313" key="2">
    <source>
        <dbReference type="Proteomes" id="UP000011744"/>
    </source>
</evidence>
<gene>
    <name evidence="1" type="ORF">H261_03258</name>
</gene>